<dbReference type="SUPFAM" id="SSF55681">
    <property type="entry name" value="Class II aaRS and biotin synthetases"/>
    <property type="match status" value="1"/>
</dbReference>
<protein>
    <submittedName>
        <fullName evidence="1">Glycyl-tRNA synthetase</fullName>
    </submittedName>
</protein>
<feature type="non-terminal residue" evidence="1">
    <location>
        <position position="125"/>
    </location>
</feature>
<dbReference type="AlphaFoldDB" id="T1ARF0"/>
<dbReference type="EMBL" id="AUZX01007519">
    <property type="protein sequence ID" value="EQD59103.1"/>
    <property type="molecule type" value="Genomic_DNA"/>
</dbReference>
<dbReference type="GO" id="GO:0006426">
    <property type="term" value="P:glycyl-tRNA aminoacylation"/>
    <property type="evidence" value="ECO:0007669"/>
    <property type="project" value="TreeGrafter"/>
</dbReference>
<organism evidence="1">
    <name type="scientific">mine drainage metagenome</name>
    <dbReference type="NCBI Taxonomy" id="410659"/>
    <lineage>
        <taxon>unclassified sequences</taxon>
        <taxon>metagenomes</taxon>
        <taxon>ecological metagenomes</taxon>
    </lineage>
</organism>
<sequence>MSKFEEVAEISKRRGFFWPSFQIYGGSSGLYDYGPLGTILKENVYSIWAEEYLKIGAIMFDSPSVTPEPVFKASGHIQRFADIAAMCDQCKSSYKVESLLSEKGINHVPENEEDASRTLVENKIR</sequence>
<dbReference type="GO" id="GO:0005737">
    <property type="term" value="C:cytoplasm"/>
    <property type="evidence" value="ECO:0007669"/>
    <property type="project" value="TreeGrafter"/>
</dbReference>
<keyword evidence="1" id="KW-0030">Aminoacyl-tRNA synthetase</keyword>
<dbReference type="Gene3D" id="3.30.930.10">
    <property type="entry name" value="Bira Bifunctional Protein, Domain 2"/>
    <property type="match status" value="1"/>
</dbReference>
<proteinExistence type="predicted"/>
<gene>
    <name evidence="1" type="ORF">B1A_10548</name>
</gene>
<dbReference type="InterPro" id="IPR045864">
    <property type="entry name" value="aa-tRNA-synth_II/BPL/LPL"/>
</dbReference>
<reference evidence="1" key="2">
    <citation type="journal article" date="2014" name="ISME J.">
        <title>Microbial stratification in low pH oxic and suboxic macroscopic growths along an acid mine drainage.</title>
        <authorList>
            <person name="Mendez-Garcia C."/>
            <person name="Mesa V."/>
            <person name="Sprenger R.R."/>
            <person name="Richter M."/>
            <person name="Diez M.S."/>
            <person name="Solano J."/>
            <person name="Bargiela R."/>
            <person name="Golyshina O.V."/>
            <person name="Manteca A."/>
            <person name="Ramos J.L."/>
            <person name="Gallego J.R."/>
            <person name="Llorente I."/>
            <person name="Martins Dos Santos V.A."/>
            <person name="Jensen O.N."/>
            <person name="Pelaez A.I."/>
            <person name="Sanchez J."/>
            <person name="Ferrer M."/>
        </authorList>
    </citation>
    <scope>NUCLEOTIDE SEQUENCE</scope>
</reference>
<dbReference type="InterPro" id="IPR027031">
    <property type="entry name" value="Gly-tRNA_synthase/POLG2"/>
</dbReference>
<dbReference type="PANTHER" id="PTHR10745:SF0">
    <property type="entry name" value="GLYCINE--TRNA LIGASE"/>
    <property type="match status" value="1"/>
</dbReference>
<comment type="caution">
    <text evidence="1">The sequence shown here is derived from an EMBL/GenBank/DDBJ whole genome shotgun (WGS) entry which is preliminary data.</text>
</comment>
<name>T1ARF0_9ZZZZ</name>
<dbReference type="GO" id="GO:0004820">
    <property type="term" value="F:glycine-tRNA ligase activity"/>
    <property type="evidence" value="ECO:0007669"/>
    <property type="project" value="TreeGrafter"/>
</dbReference>
<reference evidence="1" key="1">
    <citation type="submission" date="2013-08" db="EMBL/GenBank/DDBJ databases">
        <authorList>
            <person name="Mendez C."/>
            <person name="Richter M."/>
            <person name="Ferrer M."/>
            <person name="Sanchez J."/>
        </authorList>
    </citation>
    <scope>NUCLEOTIDE SEQUENCE</scope>
</reference>
<dbReference type="Gene3D" id="3.30.40.230">
    <property type="match status" value="1"/>
</dbReference>
<keyword evidence="1" id="KW-0436">Ligase</keyword>
<accession>T1ARF0</accession>
<evidence type="ECO:0000313" key="1">
    <source>
        <dbReference type="EMBL" id="EQD59103.1"/>
    </source>
</evidence>
<dbReference type="PANTHER" id="PTHR10745">
    <property type="entry name" value="GLYCYL-TRNA SYNTHETASE/DNA POLYMERASE SUBUNIT GAMMA-2"/>
    <property type="match status" value="1"/>
</dbReference>